<dbReference type="Pfam" id="PF13231">
    <property type="entry name" value="PMT_2"/>
    <property type="match status" value="1"/>
</dbReference>
<comment type="subcellular location">
    <subcellularLocation>
        <location evidence="1">Cell membrane</location>
        <topology evidence="1">Multi-pass membrane protein</topology>
    </subcellularLocation>
</comment>
<evidence type="ECO:0000259" key="9">
    <source>
        <dbReference type="Pfam" id="PF13231"/>
    </source>
</evidence>
<keyword evidence="3 10" id="KW-0328">Glycosyltransferase</keyword>
<gene>
    <name evidence="10" type="ORF">NP075_04640</name>
</gene>
<feature type="transmembrane region" description="Helical" evidence="8">
    <location>
        <begin position="216"/>
        <end position="238"/>
    </location>
</feature>
<feature type="transmembrane region" description="Helical" evidence="8">
    <location>
        <begin position="178"/>
        <end position="209"/>
    </location>
</feature>
<evidence type="ECO:0000256" key="2">
    <source>
        <dbReference type="ARBA" id="ARBA00022475"/>
    </source>
</evidence>
<keyword evidence="4 10" id="KW-0808">Transferase</keyword>
<protein>
    <submittedName>
        <fullName evidence="10">Glycosyltransferase family 39 protein</fullName>
        <ecNumber evidence="10">2.4.-.-</ecNumber>
    </submittedName>
</protein>
<evidence type="ECO:0000313" key="10">
    <source>
        <dbReference type="EMBL" id="UUI66023.1"/>
    </source>
</evidence>
<dbReference type="EMBL" id="CP101989">
    <property type="protein sequence ID" value="UUI66023.1"/>
    <property type="molecule type" value="Genomic_DNA"/>
</dbReference>
<reference evidence="10 11" key="1">
    <citation type="submission" date="2022-07" db="EMBL/GenBank/DDBJ databases">
        <title>Novel species in genus cellulomonas.</title>
        <authorList>
            <person name="Ye L."/>
        </authorList>
    </citation>
    <scope>NUCLEOTIDE SEQUENCE [LARGE SCALE GENOMIC DNA]</scope>
    <source>
        <strain evidence="11">zg-Y908</strain>
    </source>
</reference>
<feature type="transmembrane region" description="Helical" evidence="8">
    <location>
        <begin position="355"/>
        <end position="371"/>
    </location>
</feature>
<evidence type="ECO:0000256" key="4">
    <source>
        <dbReference type="ARBA" id="ARBA00022679"/>
    </source>
</evidence>
<evidence type="ECO:0000256" key="8">
    <source>
        <dbReference type="SAM" id="Phobius"/>
    </source>
</evidence>
<dbReference type="InterPro" id="IPR050297">
    <property type="entry name" value="LipidA_mod_glycosyltrf_83"/>
</dbReference>
<evidence type="ECO:0000256" key="3">
    <source>
        <dbReference type="ARBA" id="ARBA00022676"/>
    </source>
</evidence>
<dbReference type="PANTHER" id="PTHR33908:SF3">
    <property type="entry name" value="UNDECAPRENYL PHOSPHATE-ALPHA-4-AMINO-4-DEOXY-L-ARABINOSE ARABINOSYL TRANSFERASE"/>
    <property type="match status" value="1"/>
</dbReference>
<feature type="transmembrane region" description="Helical" evidence="8">
    <location>
        <begin position="28"/>
        <end position="47"/>
    </location>
</feature>
<accession>A0ABY5KC93</accession>
<keyword evidence="2" id="KW-1003">Cell membrane</keyword>
<feature type="transmembrane region" description="Helical" evidence="8">
    <location>
        <begin position="151"/>
        <end position="172"/>
    </location>
</feature>
<feature type="transmembrane region" description="Helical" evidence="8">
    <location>
        <begin position="98"/>
        <end position="117"/>
    </location>
</feature>
<sequence>MTVGPTVLGLRPRAAAESAPARVRSVRGAASTLGALAVLVGFAGAWVPSAWGDEAATMSGALRDLPALLRLTTQVDAVHGVYYAVAHGWLALTGESVVALRLLSALAVGAAVAGTVVLADRLASRRVAVVAGLVLLALPRMTWAATEGRSAALATALAVWTTVALVSAVGAPRSRWRWVVYGALVAAGTCTWMLLALLPAAHLVGLLWWRRSWRALVAPAVAVVAGWCVAAPFLLVAVGQRGQVGWIPAPGLRTLRQVGLDQWFGTTPWSSLPLALVCWSLVAVAVVTHLRRGVGAGGVVPLAAAWLVLPPLAAIAWSVVASPLYVPKYLAFTAPALALLVAVGVDALARDRARLVGVTAVVVLLAAPAWYEERTPTAKDRSDWADVADGVRAGAATGDAVVFSDLHDADGRVRVPARAIAVAYPGAFVGLRDVTRDPVAAAEGRLWDLSVPVADAGRELAAVDRVWWVVDHRSGVQGAQREDLERLGFHVVSVDEQTSADVVLLEREG</sequence>
<keyword evidence="11" id="KW-1185">Reference proteome</keyword>
<keyword evidence="6 8" id="KW-1133">Transmembrane helix</keyword>
<evidence type="ECO:0000256" key="1">
    <source>
        <dbReference type="ARBA" id="ARBA00004651"/>
    </source>
</evidence>
<feature type="transmembrane region" description="Helical" evidence="8">
    <location>
        <begin position="294"/>
        <end position="317"/>
    </location>
</feature>
<dbReference type="InterPro" id="IPR038731">
    <property type="entry name" value="RgtA/B/C-like"/>
</dbReference>
<dbReference type="GO" id="GO:0016757">
    <property type="term" value="F:glycosyltransferase activity"/>
    <property type="evidence" value="ECO:0007669"/>
    <property type="project" value="UniProtKB-KW"/>
</dbReference>
<organism evidence="10 11">
    <name type="scientific">Cellulomonas wangsupingiae</name>
    <dbReference type="NCBI Taxonomy" id="2968085"/>
    <lineage>
        <taxon>Bacteria</taxon>
        <taxon>Bacillati</taxon>
        <taxon>Actinomycetota</taxon>
        <taxon>Actinomycetes</taxon>
        <taxon>Micrococcales</taxon>
        <taxon>Cellulomonadaceae</taxon>
        <taxon>Cellulomonas</taxon>
    </lineage>
</organism>
<evidence type="ECO:0000256" key="6">
    <source>
        <dbReference type="ARBA" id="ARBA00022989"/>
    </source>
</evidence>
<evidence type="ECO:0000256" key="5">
    <source>
        <dbReference type="ARBA" id="ARBA00022692"/>
    </source>
</evidence>
<feature type="domain" description="Glycosyltransferase RgtA/B/C/D-like" evidence="9">
    <location>
        <begin position="85"/>
        <end position="234"/>
    </location>
</feature>
<feature type="transmembrane region" description="Helical" evidence="8">
    <location>
        <begin position="329"/>
        <end position="348"/>
    </location>
</feature>
<dbReference type="Proteomes" id="UP001317322">
    <property type="component" value="Chromosome"/>
</dbReference>
<evidence type="ECO:0000313" key="11">
    <source>
        <dbReference type="Proteomes" id="UP001317322"/>
    </source>
</evidence>
<keyword evidence="7 8" id="KW-0472">Membrane</keyword>
<feature type="transmembrane region" description="Helical" evidence="8">
    <location>
        <begin position="269"/>
        <end position="287"/>
    </location>
</feature>
<evidence type="ECO:0000256" key="7">
    <source>
        <dbReference type="ARBA" id="ARBA00023136"/>
    </source>
</evidence>
<dbReference type="PANTHER" id="PTHR33908">
    <property type="entry name" value="MANNOSYLTRANSFERASE YKCB-RELATED"/>
    <property type="match status" value="1"/>
</dbReference>
<name>A0ABY5KC93_9CELL</name>
<dbReference type="EC" id="2.4.-.-" evidence="10"/>
<dbReference type="RefSeq" id="WP_227564140.1">
    <property type="nucleotide sequence ID" value="NZ_CP101989.1"/>
</dbReference>
<keyword evidence="5 8" id="KW-0812">Transmembrane</keyword>
<proteinExistence type="predicted"/>